<dbReference type="Gene3D" id="1.10.3720.10">
    <property type="entry name" value="MetI-like"/>
    <property type="match status" value="2"/>
</dbReference>
<feature type="transmembrane region" description="Helical" evidence="8">
    <location>
        <begin position="189"/>
        <end position="212"/>
    </location>
</feature>
<sequence>MVKRNYWWVIPLLYVIGGLFVPLFFLFYKFGGINFSAIKDHSNVIKFTITQAIVSSIFTLLLGLPGAYIVARTKTHPFLKSIFRILSSIPFILPGVTMSIGFLMAFGRNGLLTKLLGILGFDGKILYTFTAVILGHVFYNFPLFIRIVGETWEKIDASLIEAAKIDGAKQYRIFWKVELPILTPSILKAFLLTYVYTFTSFSVVLILGGIKYSTIEVSIYMYTKILFDFKSALSLSFFQILFISVVSYMLSFEKFEFLNGTSLKEKFPIWGYFYIILTIAIIFIPLTYSVLSGFINYGGGFGIENFKRLLSLNLKRYIGTTFSSMFVYTISFSIISSIISIIISIISSFYKIQKLQYLMFLPASISPVTLAFSYVSLNISQYISILVIYSLISLPIVYGIISSGWKTIDPYSIEAAKIDGANTFNLNLKIRFPQIKYHLLTAFVYAFTLSIGEMSATITLSNPPVSTLSISIYRLLSSRKIPEARALNTIYSFIVILLFSTIEYLRNKKLKNVYIK</sequence>
<feature type="transmembrane region" description="Helical" evidence="8">
    <location>
        <begin position="357"/>
        <end position="376"/>
    </location>
</feature>
<dbReference type="SUPFAM" id="SSF161098">
    <property type="entry name" value="MetI-like"/>
    <property type="match status" value="2"/>
</dbReference>
<evidence type="ECO:0000256" key="5">
    <source>
        <dbReference type="ARBA" id="ARBA00022692"/>
    </source>
</evidence>
<feature type="transmembrane region" description="Helical" evidence="8">
    <location>
        <begin position="382"/>
        <end position="401"/>
    </location>
</feature>
<keyword evidence="5 8" id="KW-0812">Transmembrane</keyword>
<comment type="subcellular location">
    <subcellularLocation>
        <location evidence="1">Cell inner membrane</location>
        <topology evidence="1">Multi-pass membrane protein</topology>
    </subcellularLocation>
    <subcellularLocation>
        <location evidence="8">Cell membrane</location>
        <topology evidence="8">Multi-pass membrane protein</topology>
    </subcellularLocation>
</comment>
<dbReference type="PANTHER" id="PTHR43357:SF4">
    <property type="entry name" value="INNER MEMBRANE ABC TRANSPORTER PERMEASE PROTEIN YDCV"/>
    <property type="match status" value="1"/>
</dbReference>
<reference evidence="10 11" key="1">
    <citation type="submission" date="2015-06" db="EMBL/GenBank/DDBJ databases">
        <title>Genome sequencing of Thermotogales isolates from hydrothermal vents.</title>
        <authorList>
            <person name="Haverkamp T.H."/>
            <person name="Kublanov I.V."/>
            <person name="Nesbo C.L."/>
        </authorList>
    </citation>
    <scope>NUCLEOTIDE SEQUENCE [LARGE SCALE GENOMIC DNA]</scope>
    <source>
        <strain evidence="11">ik275mar</strain>
    </source>
</reference>
<feature type="transmembrane region" description="Helical" evidence="8">
    <location>
        <begin position="7"/>
        <end position="28"/>
    </location>
</feature>
<evidence type="ECO:0000256" key="7">
    <source>
        <dbReference type="ARBA" id="ARBA00023136"/>
    </source>
</evidence>
<feature type="transmembrane region" description="Helical" evidence="8">
    <location>
        <begin position="317"/>
        <end position="345"/>
    </location>
</feature>
<evidence type="ECO:0000256" key="6">
    <source>
        <dbReference type="ARBA" id="ARBA00022989"/>
    </source>
</evidence>
<evidence type="ECO:0000313" key="11">
    <source>
        <dbReference type="Proteomes" id="UP000242616"/>
    </source>
</evidence>
<evidence type="ECO:0000256" key="4">
    <source>
        <dbReference type="ARBA" id="ARBA00022519"/>
    </source>
</evidence>
<dbReference type="PROSITE" id="PS50928">
    <property type="entry name" value="ABC_TM1"/>
    <property type="match status" value="2"/>
</dbReference>
<feature type="transmembrane region" description="Helical" evidence="8">
    <location>
        <begin position="486"/>
        <end position="505"/>
    </location>
</feature>
<keyword evidence="3" id="KW-1003">Cell membrane</keyword>
<evidence type="ECO:0000256" key="2">
    <source>
        <dbReference type="ARBA" id="ARBA00022448"/>
    </source>
</evidence>
<feature type="domain" description="ABC transmembrane type-1" evidence="9">
    <location>
        <begin position="326"/>
        <end position="502"/>
    </location>
</feature>
<dbReference type="CDD" id="cd06261">
    <property type="entry name" value="TM_PBP2"/>
    <property type="match status" value="2"/>
</dbReference>
<keyword evidence="11" id="KW-1185">Reference proteome</keyword>
<feature type="domain" description="ABC transmembrane type-1" evidence="9">
    <location>
        <begin position="45"/>
        <end position="250"/>
    </location>
</feature>
<feature type="transmembrane region" description="Helical" evidence="8">
    <location>
        <begin position="82"/>
        <end position="105"/>
    </location>
</feature>
<evidence type="ECO:0000259" key="9">
    <source>
        <dbReference type="PROSITE" id="PS50928"/>
    </source>
</evidence>
<feature type="transmembrane region" description="Helical" evidence="8">
    <location>
        <begin position="125"/>
        <end position="145"/>
    </location>
</feature>
<keyword evidence="7 8" id="KW-0472">Membrane</keyword>
<dbReference type="PANTHER" id="PTHR43357">
    <property type="entry name" value="INNER MEMBRANE ABC TRANSPORTER PERMEASE PROTEIN YDCV"/>
    <property type="match status" value="1"/>
</dbReference>
<evidence type="ECO:0000256" key="8">
    <source>
        <dbReference type="RuleBase" id="RU363032"/>
    </source>
</evidence>
<dbReference type="EMBL" id="LBFC01000002">
    <property type="protein sequence ID" value="ONN28052.1"/>
    <property type="molecule type" value="Genomic_DNA"/>
</dbReference>
<feature type="transmembrane region" description="Helical" evidence="8">
    <location>
        <begin position="232"/>
        <end position="251"/>
    </location>
</feature>
<protein>
    <submittedName>
        <fullName evidence="10">ABC transporter permease</fullName>
    </submittedName>
</protein>
<keyword evidence="2 8" id="KW-0813">Transport</keyword>
<name>A0ABX3IJQ1_9BACT</name>
<dbReference type="InterPro" id="IPR000515">
    <property type="entry name" value="MetI-like"/>
</dbReference>
<feature type="transmembrane region" description="Helical" evidence="8">
    <location>
        <begin position="48"/>
        <end position="70"/>
    </location>
</feature>
<proteinExistence type="inferred from homology"/>
<feature type="transmembrane region" description="Helical" evidence="8">
    <location>
        <begin position="437"/>
        <end position="458"/>
    </location>
</feature>
<feature type="transmembrane region" description="Helical" evidence="8">
    <location>
        <begin position="272"/>
        <end position="297"/>
    </location>
</feature>
<keyword evidence="6 8" id="KW-1133">Transmembrane helix</keyword>
<evidence type="ECO:0000256" key="3">
    <source>
        <dbReference type="ARBA" id="ARBA00022475"/>
    </source>
</evidence>
<dbReference type="Proteomes" id="UP000242616">
    <property type="component" value="Unassembled WGS sequence"/>
</dbReference>
<evidence type="ECO:0000256" key="1">
    <source>
        <dbReference type="ARBA" id="ARBA00004429"/>
    </source>
</evidence>
<dbReference type="Pfam" id="PF00528">
    <property type="entry name" value="BPD_transp_1"/>
    <property type="match status" value="2"/>
</dbReference>
<comment type="caution">
    <text evidence="10">The sequence shown here is derived from an EMBL/GenBank/DDBJ whole genome shotgun (WGS) entry which is preliminary data.</text>
</comment>
<evidence type="ECO:0000313" key="10">
    <source>
        <dbReference type="EMBL" id="ONN28052.1"/>
    </source>
</evidence>
<organism evidence="10 11">
    <name type="scientific">Thermosipho affectus</name>
    <dbReference type="NCBI Taxonomy" id="660294"/>
    <lineage>
        <taxon>Bacteria</taxon>
        <taxon>Thermotogati</taxon>
        <taxon>Thermotogota</taxon>
        <taxon>Thermotogae</taxon>
        <taxon>Thermotogales</taxon>
        <taxon>Fervidobacteriaceae</taxon>
        <taxon>Thermosipho</taxon>
    </lineage>
</organism>
<keyword evidence="4" id="KW-0997">Cell inner membrane</keyword>
<comment type="similarity">
    <text evidence="8">Belongs to the binding-protein-dependent transport system permease family.</text>
</comment>
<accession>A0ABX3IJQ1</accession>
<gene>
    <name evidence="10" type="ORF">XJ44_00460</name>
</gene>
<dbReference type="InterPro" id="IPR035906">
    <property type="entry name" value="MetI-like_sf"/>
</dbReference>